<name>A0A0Q0RR32_9ARCH</name>
<keyword evidence="2" id="KW-1185">Reference proteome</keyword>
<evidence type="ECO:0000313" key="2">
    <source>
        <dbReference type="Proteomes" id="UP000050301"/>
    </source>
</evidence>
<evidence type="ECO:0000313" key="1">
    <source>
        <dbReference type="EMBL" id="KQB34826.1"/>
    </source>
</evidence>
<dbReference type="EMBL" id="LKBH01000216">
    <property type="protein sequence ID" value="KQB34826.1"/>
    <property type="molecule type" value="Genomic_DNA"/>
</dbReference>
<protein>
    <recommendedName>
        <fullName evidence="3">DUF86 domain-containing protein</fullName>
    </recommendedName>
</protein>
<organism evidence="1 2">
    <name type="scientific">Acidiplasma cupricumulans</name>
    <dbReference type="NCBI Taxonomy" id="312540"/>
    <lineage>
        <taxon>Archaea</taxon>
        <taxon>Methanobacteriati</taxon>
        <taxon>Thermoplasmatota</taxon>
        <taxon>Thermoplasmata</taxon>
        <taxon>Thermoplasmatales</taxon>
        <taxon>Ferroplasmaceae</taxon>
        <taxon>Acidiplasma</taxon>
    </lineage>
</organism>
<evidence type="ECO:0008006" key="3">
    <source>
        <dbReference type="Google" id="ProtNLM"/>
    </source>
</evidence>
<dbReference type="Proteomes" id="UP000050301">
    <property type="component" value="Unassembled WGS sequence"/>
</dbReference>
<proteinExistence type="predicted"/>
<dbReference type="InParanoid" id="A0A0Q0RR32"/>
<dbReference type="RefSeq" id="WP_052656814.1">
    <property type="nucleotide sequence ID" value="NZ_LKBH01000216.1"/>
</dbReference>
<comment type="caution">
    <text evidence="1">The sequence shown here is derived from an EMBL/GenBank/DDBJ whole genome shotgun (WGS) entry which is preliminary data.</text>
</comment>
<dbReference type="AlphaFoldDB" id="A0A0Q0RR32"/>
<sequence length="69" mass="8251">MRRDVIRNKIAEIEESLELIRDNLPDSFDEFQKLGIIKDGIYKRIEYSIENLMDIFYIINSDPGSWNTR</sequence>
<accession>A0A0Q0RR32</accession>
<reference evidence="1 2" key="1">
    <citation type="submission" date="2015-09" db="EMBL/GenBank/DDBJ databases">
        <title>Heavy metals and arsenic resistance mechanisms in polyextremophilic archaea of the family Ferroplasmaceae.</title>
        <authorList>
            <person name="Bulaev A.G."/>
            <person name="Kanygina A.V."/>
        </authorList>
    </citation>
    <scope>NUCLEOTIDE SEQUENCE [LARGE SCALE GENOMIC DNA]</scope>
    <source>
        <strain evidence="1 2">BH2</strain>
    </source>
</reference>
<gene>
    <name evidence="1" type="ORF">AOG55_08970</name>
</gene>
<dbReference type="GeneID" id="84221972"/>